<keyword evidence="6 14" id="KW-0479">Metal-binding</keyword>
<comment type="function">
    <text evidence="12">Polymerase that creates the 3'-poly(A) tail of mRNA's.</text>
</comment>
<reference evidence="19" key="2">
    <citation type="submission" date="2023-05" db="EMBL/GenBank/DDBJ databases">
        <authorList>
            <person name="Schelkunov M.I."/>
        </authorList>
    </citation>
    <scope>NUCLEOTIDE SEQUENCE</scope>
    <source>
        <strain evidence="19">Hsosn_3</strain>
        <tissue evidence="19">Leaf</tissue>
    </source>
</reference>
<evidence type="ECO:0000256" key="12">
    <source>
        <dbReference type="PIRNR" id="PIRNR018425"/>
    </source>
</evidence>
<feature type="binding site" evidence="13">
    <location>
        <position position="220"/>
    </location>
    <ligand>
        <name>ATP</name>
        <dbReference type="ChEBI" id="CHEBI:30616"/>
    </ligand>
</feature>
<keyword evidence="4 12" id="KW-0507">mRNA processing</keyword>
<gene>
    <name evidence="19" type="ORF">POM88_032170</name>
</gene>
<keyword evidence="20" id="KW-1185">Reference proteome</keyword>
<evidence type="ECO:0000313" key="19">
    <source>
        <dbReference type="EMBL" id="KAK1375977.1"/>
    </source>
</evidence>
<dbReference type="InterPro" id="IPR011068">
    <property type="entry name" value="NuclTrfase_I-like_C"/>
</dbReference>
<dbReference type="Gene3D" id="3.30.460.10">
    <property type="entry name" value="Beta Polymerase, domain 2"/>
    <property type="match status" value="1"/>
</dbReference>
<feature type="domain" description="Poly(A) polymerase nucleotidyltransferase" evidence="18">
    <location>
        <begin position="12"/>
        <end position="206"/>
    </location>
</feature>
<dbReference type="GO" id="GO:0031123">
    <property type="term" value="P:RNA 3'-end processing"/>
    <property type="evidence" value="ECO:0007669"/>
    <property type="project" value="InterPro"/>
</dbReference>
<dbReference type="SUPFAM" id="SSF81301">
    <property type="entry name" value="Nucleotidyltransferase"/>
    <property type="match status" value="1"/>
</dbReference>
<evidence type="ECO:0000256" key="9">
    <source>
        <dbReference type="ARBA" id="ARBA00022842"/>
    </source>
</evidence>
<evidence type="ECO:0000259" key="17">
    <source>
        <dbReference type="Pfam" id="PF04928"/>
    </source>
</evidence>
<dbReference type="CDD" id="cd05402">
    <property type="entry name" value="NT_PAP_TUTase"/>
    <property type="match status" value="1"/>
</dbReference>
<dbReference type="GO" id="GO:0046872">
    <property type="term" value="F:metal ion binding"/>
    <property type="evidence" value="ECO:0007669"/>
    <property type="project" value="UniProtKB-KW"/>
</dbReference>
<feature type="domain" description="Poly(A) polymerase RNA-binding" evidence="16">
    <location>
        <begin position="274"/>
        <end position="332"/>
    </location>
</feature>
<name>A0AAD8MKB0_9APIA</name>
<feature type="domain" description="Poly(A) polymerase central" evidence="17">
    <location>
        <begin position="211"/>
        <end position="247"/>
    </location>
</feature>
<feature type="domain" description="Poly(A) polymerase RNA-binding" evidence="16">
    <location>
        <begin position="333"/>
        <end position="404"/>
    </location>
</feature>
<keyword evidence="5 12" id="KW-0808">Transferase</keyword>
<feature type="binding site" evidence="14">
    <location>
        <position position="159"/>
    </location>
    <ligand>
        <name>Mg(2+)</name>
        <dbReference type="ChEBI" id="CHEBI:18420"/>
        <label>2</label>
        <note>catalytic</note>
    </ligand>
</feature>
<dbReference type="FunFam" id="3.30.70.590:FF:000002">
    <property type="entry name" value="Nuclear poly(A) polymerase 4"/>
    <property type="match status" value="1"/>
</dbReference>
<comment type="catalytic activity">
    <reaction evidence="11 12">
        <text>RNA(n) + ATP = RNA(n)-3'-adenine ribonucleotide + diphosphate</text>
        <dbReference type="Rhea" id="RHEA:11332"/>
        <dbReference type="Rhea" id="RHEA-COMP:14527"/>
        <dbReference type="Rhea" id="RHEA-COMP:17347"/>
        <dbReference type="ChEBI" id="CHEBI:30616"/>
        <dbReference type="ChEBI" id="CHEBI:33019"/>
        <dbReference type="ChEBI" id="CHEBI:140395"/>
        <dbReference type="ChEBI" id="CHEBI:173115"/>
        <dbReference type="EC" id="2.7.7.19"/>
    </reaction>
</comment>
<dbReference type="Gene3D" id="3.30.70.590">
    <property type="entry name" value="Poly(A) polymerase predicted RNA binding domain"/>
    <property type="match status" value="1"/>
</dbReference>
<proteinExistence type="inferred from homology"/>
<evidence type="ECO:0000256" key="15">
    <source>
        <dbReference type="SAM" id="MobiDB-lite"/>
    </source>
</evidence>
<dbReference type="EMBL" id="JAUIZM010000007">
    <property type="protein sequence ID" value="KAK1375977.1"/>
    <property type="molecule type" value="Genomic_DNA"/>
</dbReference>
<feature type="binding site" evidence="13">
    <location>
        <position position="229"/>
    </location>
    <ligand>
        <name>ATP</name>
        <dbReference type="ChEBI" id="CHEBI:30616"/>
    </ligand>
</feature>
<feature type="binding site" evidence="13">
    <location>
        <begin position="91"/>
        <end position="93"/>
    </location>
    <ligand>
        <name>ATP</name>
        <dbReference type="ChEBI" id="CHEBI:30616"/>
    </ligand>
</feature>
<reference evidence="19" key="1">
    <citation type="submission" date="2023-02" db="EMBL/GenBank/DDBJ databases">
        <title>Genome of toxic invasive species Heracleum sosnowskyi carries increased number of genes despite the absence of recent whole-genome duplications.</title>
        <authorList>
            <person name="Schelkunov M."/>
            <person name="Shtratnikova V."/>
            <person name="Makarenko M."/>
            <person name="Klepikova A."/>
            <person name="Omelchenko D."/>
            <person name="Novikova G."/>
            <person name="Obukhova E."/>
            <person name="Bogdanov V."/>
            <person name="Penin A."/>
            <person name="Logacheva M."/>
        </authorList>
    </citation>
    <scope>NUCLEOTIDE SEQUENCE</scope>
    <source>
        <strain evidence="19">Hsosn_3</strain>
        <tissue evidence="19">Leaf</tissue>
    </source>
</reference>
<evidence type="ECO:0000256" key="6">
    <source>
        <dbReference type="ARBA" id="ARBA00022723"/>
    </source>
</evidence>
<feature type="binding site" evidence="13">
    <location>
        <position position="159"/>
    </location>
    <ligand>
        <name>ATP</name>
        <dbReference type="ChEBI" id="CHEBI:30616"/>
    </ligand>
</feature>
<keyword evidence="19" id="KW-0548">Nucleotidyltransferase</keyword>
<evidence type="ECO:0000256" key="11">
    <source>
        <dbReference type="ARBA" id="ARBA00048830"/>
    </source>
</evidence>
<comment type="cofactor">
    <cofactor evidence="1">
        <name>Mn(2+)</name>
        <dbReference type="ChEBI" id="CHEBI:29035"/>
    </cofactor>
</comment>
<evidence type="ECO:0000256" key="4">
    <source>
        <dbReference type="ARBA" id="ARBA00022664"/>
    </source>
</evidence>
<dbReference type="PANTHER" id="PTHR10682:SF22">
    <property type="entry name" value="POLYNUCLEOTIDE ADENYLYLTRANSFERASE"/>
    <property type="match status" value="1"/>
</dbReference>
<evidence type="ECO:0000256" key="7">
    <source>
        <dbReference type="ARBA" id="ARBA00022741"/>
    </source>
</evidence>
<keyword evidence="10 12" id="KW-0539">Nucleus</keyword>
<dbReference type="InterPro" id="IPR048840">
    <property type="entry name" value="PolA_pol_NTPase"/>
</dbReference>
<feature type="binding site" evidence="14">
    <location>
        <position position="104"/>
    </location>
    <ligand>
        <name>Mg(2+)</name>
        <dbReference type="ChEBI" id="CHEBI:18420"/>
        <label>2</label>
        <note>catalytic</note>
    </ligand>
</feature>
<dbReference type="GO" id="GO:0006397">
    <property type="term" value="P:mRNA processing"/>
    <property type="evidence" value="ECO:0007669"/>
    <property type="project" value="UniProtKB-KW"/>
</dbReference>
<dbReference type="SUPFAM" id="SSF55003">
    <property type="entry name" value="PAP/Archaeal CCA-adding enzyme, C-terminal domain"/>
    <property type="match status" value="1"/>
</dbReference>
<accession>A0AAD8MKB0</accession>
<dbReference type="FunFam" id="3.30.460.10:FF:000002">
    <property type="entry name" value="Poly(A) polymerase alpha, putative"/>
    <property type="match status" value="1"/>
</dbReference>
<feature type="binding site" evidence="14">
    <location>
        <position position="104"/>
    </location>
    <ligand>
        <name>Mg(2+)</name>
        <dbReference type="ChEBI" id="CHEBI:18420"/>
        <label>1</label>
        <note>catalytic</note>
    </ligand>
</feature>
<comment type="similarity">
    <text evidence="3 12">Belongs to the poly(A) polymerase family.</text>
</comment>
<dbReference type="GO" id="GO:1990817">
    <property type="term" value="F:poly(A) RNA polymerase activity"/>
    <property type="evidence" value="ECO:0007669"/>
    <property type="project" value="UniProtKB-UniRule"/>
</dbReference>
<evidence type="ECO:0000256" key="10">
    <source>
        <dbReference type="ARBA" id="ARBA00023242"/>
    </source>
</evidence>
<dbReference type="Pfam" id="PF04926">
    <property type="entry name" value="PAP_RNA-bind"/>
    <property type="match status" value="2"/>
</dbReference>
<dbReference type="PANTHER" id="PTHR10682">
    <property type="entry name" value="POLY A POLYMERASE"/>
    <property type="match status" value="1"/>
</dbReference>
<dbReference type="Pfam" id="PF20750">
    <property type="entry name" value="PAP_NTPase"/>
    <property type="match status" value="1"/>
</dbReference>
<dbReference type="InterPro" id="IPR007010">
    <property type="entry name" value="PolA_pol_RNA-bd_dom"/>
</dbReference>
<evidence type="ECO:0000313" key="20">
    <source>
        <dbReference type="Proteomes" id="UP001237642"/>
    </source>
</evidence>
<feature type="region of interest" description="Disordered" evidence="15">
    <location>
        <begin position="408"/>
        <end position="458"/>
    </location>
</feature>
<dbReference type="InterPro" id="IPR007012">
    <property type="entry name" value="PolA_pol_cen_dom"/>
</dbReference>
<evidence type="ECO:0000259" key="18">
    <source>
        <dbReference type="Pfam" id="PF20750"/>
    </source>
</evidence>
<comment type="caution">
    <text evidence="19">The sequence shown here is derived from an EMBL/GenBank/DDBJ whole genome shotgun (WGS) entry which is preliminary data.</text>
</comment>
<dbReference type="AlphaFoldDB" id="A0AAD8MKB0"/>
<evidence type="ECO:0000256" key="5">
    <source>
        <dbReference type="ARBA" id="ARBA00022679"/>
    </source>
</evidence>
<feature type="compositionally biased region" description="Polar residues" evidence="15">
    <location>
        <begin position="423"/>
        <end position="433"/>
    </location>
</feature>
<evidence type="ECO:0000256" key="13">
    <source>
        <dbReference type="PIRSR" id="PIRSR018425-1"/>
    </source>
</evidence>
<comment type="subcellular location">
    <subcellularLocation>
        <location evidence="2 12">Nucleus</location>
    </subcellularLocation>
</comment>
<dbReference type="SUPFAM" id="SSF81631">
    <property type="entry name" value="PAP/OAS1 substrate-binding domain"/>
    <property type="match status" value="1"/>
</dbReference>
<comment type="cofactor">
    <cofactor evidence="14">
        <name>Mg(2+)</name>
        <dbReference type="ChEBI" id="CHEBI:18420"/>
    </cofactor>
    <text evidence="14">Binds 2 magnesium ions. Also active with manganese.</text>
</comment>
<dbReference type="GO" id="GO:0003723">
    <property type="term" value="F:RNA binding"/>
    <property type="evidence" value="ECO:0007669"/>
    <property type="project" value="UniProtKB-UniRule"/>
</dbReference>
<evidence type="ECO:0000256" key="3">
    <source>
        <dbReference type="ARBA" id="ARBA00010912"/>
    </source>
</evidence>
<dbReference type="GO" id="GO:0005524">
    <property type="term" value="F:ATP binding"/>
    <property type="evidence" value="ECO:0007669"/>
    <property type="project" value="UniProtKB-UniRule"/>
</dbReference>
<evidence type="ECO:0000256" key="2">
    <source>
        <dbReference type="ARBA" id="ARBA00004123"/>
    </source>
</evidence>
<keyword evidence="9 14" id="KW-0460">Magnesium</keyword>
<dbReference type="InterPro" id="IPR043519">
    <property type="entry name" value="NT_sf"/>
</dbReference>
<dbReference type="EC" id="2.7.7.19" evidence="12"/>
<evidence type="ECO:0000259" key="16">
    <source>
        <dbReference type="Pfam" id="PF04926"/>
    </source>
</evidence>
<organism evidence="19 20">
    <name type="scientific">Heracleum sosnowskyi</name>
    <dbReference type="NCBI Taxonomy" id="360622"/>
    <lineage>
        <taxon>Eukaryota</taxon>
        <taxon>Viridiplantae</taxon>
        <taxon>Streptophyta</taxon>
        <taxon>Embryophyta</taxon>
        <taxon>Tracheophyta</taxon>
        <taxon>Spermatophyta</taxon>
        <taxon>Magnoliopsida</taxon>
        <taxon>eudicotyledons</taxon>
        <taxon>Gunneridae</taxon>
        <taxon>Pentapetalae</taxon>
        <taxon>asterids</taxon>
        <taxon>campanulids</taxon>
        <taxon>Apiales</taxon>
        <taxon>Apiaceae</taxon>
        <taxon>Apioideae</taxon>
        <taxon>apioid superclade</taxon>
        <taxon>Tordylieae</taxon>
        <taxon>Tordyliinae</taxon>
        <taxon>Heracleum</taxon>
    </lineage>
</organism>
<dbReference type="Proteomes" id="UP001237642">
    <property type="component" value="Unassembled WGS sequence"/>
</dbReference>
<dbReference type="GO" id="GO:0005634">
    <property type="term" value="C:nucleus"/>
    <property type="evidence" value="ECO:0007669"/>
    <property type="project" value="UniProtKB-SubCell"/>
</dbReference>
<sequence length="458" mass="52458">MLPSVGFNKHLGVTKSISLTGPTVTDFIRNNQLEKFLGDAGLYETREEASKCQQVLSRIREIVKYWVKQLTLLRGYTDQMVEDANAVMFTFGSYRLGVHGTADDIEMLCVGPSYVNREEDFFFTLLTILKKIEEVTELQPLPDAHVPVLKFKFDGIPIDLLYASVSRLVVPDDLDISDVSVLYNVDKPTVLILNGCRVAEQILKLVPNIEHFRTTLRCLKYWAKKRGVYSNVTGFLGDVSWALLVAKFHYGNKICEEIELSKSQWNKLFEPYMFFESYKNYLQVDIVAADASDLSAWKGWVESQLIKLILMIERDTNGKLQCHPYPHEYVDSSMHCSHSAFFMGLQRKEGEKKGQLFDIRGTVDEFRHSVSMYMFWKPEMNVSVSHVGREQLPSYVFGDDCKRRSQTLRQQREQSSHVDEGCSSESARRQVNNELDEANVQGSAEKCEYSATPQKHDS</sequence>
<keyword evidence="7 12" id="KW-0547">Nucleotide-binding</keyword>
<evidence type="ECO:0000256" key="8">
    <source>
        <dbReference type="ARBA" id="ARBA00022840"/>
    </source>
</evidence>
<dbReference type="PIRSF" id="PIRSF018425">
    <property type="entry name" value="PolyA_polymerase"/>
    <property type="match status" value="1"/>
</dbReference>
<evidence type="ECO:0000256" key="1">
    <source>
        <dbReference type="ARBA" id="ARBA00001936"/>
    </source>
</evidence>
<evidence type="ECO:0000256" key="14">
    <source>
        <dbReference type="PIRSR" id="PIRSR018425-2"/>
    </source>
</evidence>
<dbReference type="Pfam" id="PF04928">
    <property type="entry name" value="PAP_central"/>
    <property type="match status" value="1"/>
</dbReference>
<keyword evidence="8 12" id="KW-0067">ATP-binding</keyword>
<dbReference type="InterPro" id="IPR014492">
    <property type="entry name" value="PolyA_polymerase"/>
</dbReference>
<protein>
    <recommendedName>
        <fullName evidence="12">Poly(A) polymerase</fullName>
        <ecNumber evidence="12">2.7.7.19</ecNumber>
    </recommendedName>
</protein>
<feature type="compositionally biased region" description="Basic and acidic residues" evidence="15">
    <location>
        <begin position="410"/>
        <end position="420"/>
    </location>
</feature>